<dbReference type="AlphaFoldDB" id="E0UID1"/>
<dbReference type="GO" id="GO:0016787">
    <property type="term" value="F:hydrolase activity"/>
    <property type="evidence" value="ECO:0007669"/>
    <property type="project" value="UniProtKB-KW"/>
</dbReference>
<evidence type="ECO:0000256" key="1">
    <source>
        <dbReference type="ARBA" id="ARBA00010515"/>
    </source>
</evidence>
<dbReference type="SUPFAM" id="SSF53474">
    <property type="entry name" value="alpha/beta-Hydrolases"/>
    <property type="match status" value="1"/>
</dbReference>
<dbReference type="Pfam" id="PF07859">
    <property type="entry name" value="Abhydrolase_3"/>
    <property type="match status" value="1"/>
</dbReference>
<evidence type="ECO:0000259" key="4">
    <source>
        <dbReference type="Pfam" id="PF07859"/>
    </source>
</evidence>
<gene>
    <name evidence="5" type="ordered locus">Cyan7822_5010</name>
</gene>
<protein>
    <submittedName>
        <fullName evidence="5">Alpha/beta hydrolase fold-3 domain protein</fullName>
    </submittedName>
</protein>
<dbReference type="HOGENOM" id="CLU_012494_6_4_3"/>
<evidence type="ECO:0000313" key="6">
    <source>
        <dbReference type="Proteomes" id="UP000008206"/>
    </source>
</evidence>
<dbReference type="EMBL" id="CP002198">
    <property type="protein sequence ID" value="ADN16899.1"/>
    <property type="molecule type" value="Genomic_DNA"/>
</dbReference>
<accession>E0UID1</accession>
<dbReference type="eggNOG" id="COG0657">
    <property type="taxonomic scope" value="Bacteria"/>
</dbReference>
<dbReference type="PANTHER" id="PTHR48081">
    <property type="entry name" value="AB HYDROLASE SUPERFAMILY PROTEIN C4A8.06C"/>
    <property type="match status" value="1"/>
</dbReference>
<organism evidence="5 6">
    <name type="scientific">Gloeothece verrucosa (strain PCC 7822)</name>
    <name type="common">Cyanothece sp. (strain PCC 7822)</name>
    <dbReference type="NCBI Taxonomy" id="497965"/>
    <lineage>
        <taxon>Bacteria</taxon>
        <taxon>Bacillati</taxon>
        <taxon>Cyanobacteriota</taxon>
        <taxon>Cyanophyceae</taxon>
        <taxon>Oscillatoriophycideae</taxon>
        <taxon>Chroococcales</taxon>
        <taxon>Aphanothecaceae</taxon>
        <taxon>Gloeothece</taxon>
        <taxon>Gloeothece verrucosa</taxon>
    </lineage>
</organism>
<comment type="similarity">
    <text evidence="1">Belongs to the 'GDXG' lipolytic enzyme family.</text>
</comment>
<dbReference type="InterPro" id="IPR050300">
    <property type="entry name" value="GDXG_lipolytic_enzyme"/>
</dbReference>
<evidence type="ECO:0000256" key="3">
    <source>
        <dbReference type="PROSITE-ProRule" id="PRU10038"/>
    </source>
</evidence>
<dbReference type="Gene3D" id="3.40.50.1820">
    <property type="entry name" value="alpha/beta hydrolase"/>
    <property type="match status" value="1"/>
</dbReference>
<dbReference type="InterPro" id="IPR033140">
    <property type="entry name" value="Lipase_GDXG_put_SER_AS"/>
</dbReference>
<keyword evidence="6" id="KW-1185">Reference proteome</keyword>
<reference evidence="6" key="1">
    <citation type="journal article" date="2011" name="MBio">
        <title>Novel metabolic attributes of the genus Cyanothece, comprising a group of unicellular nitrogen-fixing Cyanobacteria.</title>
        <authorList>
            <person name="Bandyopadhyay A."/>
            <person name="Elvitigala T."/>
            <person name="Welsh E."/>
            <person name="Stockel J."/>
            <person name="Liberton M."/>
            <person name="Min H."/>
            <person name="Sherman L.A."/>
            <person name="Pakrasi H.B."/>
        </authorList>
    </citation>
    <scope>NUCLEOTIDE SEQUENCE [LARGE SCALE GENOMIC DNA]</scope>
    <source>
        <strain evidence="6">PCC 7822</strain>
    </source>
</reference>
<dbReference type="Proteomes" id="UP000008206">
    <property type="component" value="Chromosome"/>
</dbReference>
<dbReference type="STRING" id="497965.Cyan7822_5010"/>
<dbReference type="PANTHER" id="PTHR48081:SF8">
    <property type="entry name" value="ALPHA_BETA HYDROLASE FOLD-3 DOMAIN-CONTAINING PROTEIN-RELATED"/>
    <property type="match status" value="1"/>
</dbReference>
<evidence type="ECO:0000256" key="2">
    <source>
        <dbReference type="ARBA" id="ARBA00022801"/>
    </source>
</evidence>
<proteinExistence type="inferred from homology"/>
<dbReference type="InterPro" id="IPR013094">
    <property type="entry name" value="AB_hydrolase_3"/>
</dbReference>
<dbReference type="KEGG" id="cyj:Cyan7822_5010"/>
<feature type="active site" evidence="3">
    <location>
        <position position="155"/>
    </location>
</feature>
<dbReference type="InterPro" id="IPR029058">
    <property type="entry name" value="AB_hydrolase_fold"/>
</dbReference>
<sequence length="312" mass="34389">MPLLPEVKDFLQQYQQLPTLNQLSPQDARKLAAMGYKLNPNRQVKVAEISERLLPNYPVPVALRIYTPSGTPPFPVVVYLHGGGWVLGNLEMADGTCRILCKQAQCVVVSVDYRLGPENKFPAGVEDAYAATLWASRHADQLRGNPQQLAIAGDSAGANLAAVVALMARDRGEFSLIHQLLIYPVTNYANDTPSYLEYAVGYGLTPEDMVWFWQHYLPHPEAGNSPLVSPLQAEFLGGLPPASIYTVEYDILRSEAEIYAAKLQQAGVNVFHKCYPGLIHGFLGVPILTPVTNPILLEIAENLEQALRKHHP</sequence>
<dbReference type="OrthoDB" id="24847at2"/>
<dbReference type="PROSITE" id="PS01174">
    <property type="entry name" value="LIPASE_GDXG_SER"/>
    <property type="match status" value="1"/>
</dbReference>
<name>E0UID1_GLOV7</name>
<feature type="domain" description="Alpha/beta hydrolase fold-3" evidence="4">
    <location>
        <begin position="77"/>
        <end position="283"/>
    </location>
</feature>
<dbReference type="FunFam" id="3.40.50.1820:FF:000089">
    <property type="entry name" value="Alpha/beta hydrolase"/>
    <property type="match status" value="1"/>
</dbReference>
<keyword evidence="2 5" id="KW-0378">Hydrolase</keyword>
<evidence type="ECO:0000313" key="5">
    <source>
        <dbReference type="EMBL" id="ADN16899.1"/>
    </source>
</evidence>